<dbReference type="OrthoDB" id="5471898at2"/>
<proteinExistence type="predicted"/>
<feature type="transmembrane region" description="Helical" evidence="1">
    <location>
        <begin position="12"/>
        <end position="33"/>
    </location>
</feature>
<dbReference type="RefSeq" id="WP_008871647.1">
    <property type="nucleotide sequence ID" value="NZ_ACJN02000004.1"/>
</dbReference>
<dbReference type="eggNOG" id="ENOG5033KYK">
    <property type="taxonomic scope" value="Bacteria"/>
</dbReference>
<protein>
    <recommendedName>
        <fullName evidence="4">Cell division protein FtsL</fullName>
    </recommendedName>
</protein>
<accession>D6SUH4</accession>
<evidence type="ECO:0000313" key="3">
    <source>
        <dbReference type="Proteomes" id="UP000005496"/>
    </source>
</evidence>
<keyword evidence="3" id="KW-1185">Reference proteome</keyword>
<name>D6SUH4_9BACT</name>
<dbReference type="AlphaFoldDB" id="D6SUH4"/>
<organism evidence="2 3">
    <name type="scientific">Desulfonatronospira thiodismutans ASO3-1</name>
    <dbReference type="NCBI Taxonomy" id="555779"/>
    <lineage>
        <taxon>Bacteria</taxon>
        <taxon>Pseudomonadati</taxon>
        <taxon>Thermodesulfobacteriota</taxon>
        <taxon>Desulfovibrionia</taxon>
        <taxon>Desulfovibrionales</taxon>
        <taxon>Desulfonatronovibrionaceae</taxon>
        <taxon>Desulfonatronospira</taxon>
    </lineage>
</organism>
<keyword evidence="1" id="KW-0812">Transmembrane</keyword>
<dbReference type="EMBL" id="ACJN02000004">
    <property type="protein sequence ID" value="EFI32954.1"/>
    <property type="molecule type" value="Genomic_DNA"/>
</dbReference>
<comment type="caution">
    <text evidence="2">The sequence shown here is derived from an EMBL/GenBank/DDBJ whole genome shotgun (WGS) entry which is preliminary data.</text>
</comment>
<reference evidence="2" key="1">
    <citation type="submission" date="2010-05" db="EMBL/GenBank/DDBJ databases">
        <title>The draft genome of Desulfonatronospira thiodismutans ASO3-1.</title>
        <authorList>
            <consortium name="US DOE Joint Genome Institute (JGI-PGF)"/>
            <person name="Lucas S."/>
            <person name="Copeland A."/>
            <person name="Lapidus A."/>
            <person name="Cheng J.-F."/>
            <person name="Bruce D."/>
            <person name="Goodwin L."/>
            <person name="Pitluck S."/>
            <person name="Chertkov O."/>
            <person name="Brettin T."/>
            <person name="Detter J.C."/>
            <person name="Han C."/>
            <person name="Land M.L."/>
            <person name="Hauser L."/>
            <person name="Kyrpides N."/>
            <person name="Mikhailova N."/>
            <person name="Muyzer G."/>
            <person name="Woyke T."/>
        </authorList>
    </citation>
    <scope>NUCLEOTIDE SEQUENCE [LARGE SCALE GENOMIC DNA]</scope>
    <source>
        <strain evidence="2">ASO3-1</strain>
    </source>
</reference>
<sequence>MPEKKKEKKTGSYKWLAVMLLATFVLGMAKVWVTVERVDLAYRMERLQEEYRDNRELRTKLSIEKNNLLSPYRLREFGREHGLSRPGDEQVRKIRK</sequence>
<dbReference type="Proteomes" id="UP000005496">
    <property type="component" value="Unassembled WGS sequence"/>
</dbReference>
<evidence type="ECO:0008006" key="4">
    <source>
        <dbReference type="Google" id="ProtNLM"/>
    </source>
</evidence>
<keyword evidence="1" id="KW-0472">Membrane</keyword>
<evidence type="ECO:0000313" key="2">
    <source>
        <dbReference type="EMBL" id="EFI32954.1"/>
    </source>
</evidence>
<evidence type="ECO:0000256" key="1">
    <source>
        <dbReference type="SAM" id="Phobius"/>
    </source>
</evidence>
<keyword evidence="1" id="KW-1133">Transmembrane helix</keyword>
<gene>
    <name evidence="2" type="ORF">Dthio_PD0268</name>
</gene>